<dbReference type="InterPro" id="IPR050961">
    <property type="entry name" value="BolA/IbaG_stress_morph_reg"/>
</dbReference>
<dbReference type="PIRSF" id="PIRSF003113">
    <property type="entry name" value="BolA"/>
    <property type="match status" value="1"/>
</dbReference>
<dbReference type="InterPro" id="IPR002634">
    <property type="entry name" value="BolA"/>
</dbReference>
<dbReference type="Proteomes" id="UP000726136">
    <property type="component" value="Unassembled WGS sequence"/>
</dbReference>
<comment type="similarity">
    <text evidence="1 5">Belongs to the BolA/IbaG family.</text>
</comment>
<evidence type="ECO:0000256" key="1">
    <source>
        <dbReference type="ARBA" id="ARBA00005578"/>
    </source>
</evidence>
<evidence type="ECO:0000256" key="5">
    <source>
        <dbReference type="RuleBase" id="RU003860"/>
    </source>
</evidence>
<dbReference type="OMA" id="CLGGFGK"/>
<comment type="caution">
    <text evidence="8">The sequence shown here is derived from an EMBL/GenBank/DDBJ whole genome shotgun (WGS) entry which is preliminary data.</text>
</comment>
<evidence type="ECO:0000313" key="8">
    <source>
        <dbReference type="EMBL" id="MBF4433735.1"/>
    </source>
</evidence>
<evidence type="ECO:0000256" key="2">
    <source>
        <dbReference type="ARBA" id="ARBA00023016"/>
    </source>
</evidence>
<comment type="function">
    <text evidence="3">Transcriptional regulator that plays an important role in general stress response.</text>
</comment>
<keyword evidence="2" id="KW-0346">Stress response</keyword>
<dbReference type="PANTHER" id="PTHR46229:SF2">
    <property type="entry name" value="BOLA-LIKE PROTEIN 1"/>
    <property type="match status" value="1"/>
</dbReference>
<reference evidence="9 10" key="1">
    <citation type="journal article" date="2021" name="PeerJ">
        <title>Analysis of 44 Vibrio anguillarum genomes reveals high genetic diversity.</title>
        <authorList>
            <person name="Hansen M.J."/>
            <person name="Dalsgaard I."/>
        </authorList>
    </citation>
    <scope>NUCLEOTIDE SEQUENCE</scope>
    <source>
        <strain evidence="7 10">040915-1/1B</strain>
        <strain evidence="6 9">17-16730-2A</strain>
        <strain evidence="8">850617-1/1</strain>
    </source>
</reference>
<evidence type="ECO:0000256" key="4">
    <source>
        <dbReference type="ARBA" id="ARBA00074073"/>
    </source>
</evidence>
<evidence type="ECO:0000313" key="10">
    <source>
        <dbReference type="Proteomes" id="UP000726136"/>
    </source>
</evidence>
<accession>A0A241P5P3</accession>
<dbReference type="AlphaFoldDB" id="A0A241P5P3"/>
<evidence type="ECO:0000256" key="3">
    <source>
        <dbReference type="ARBA" id="ARBA00059078"/>
    </source>
</evidence>
<dbReference type="EMBL" id="SCLC01000001">
    <property type="protein sequence ID" value="MBF4433735.1"/>
    <property type="molecule type" value="Genomic_DNA"/>
</dbReference>
<evidence type="ECO:0000313" key="7">
    <source>
        <dbReference type="EMBL" id="MBF4372498.1"/>
    </source>
</evidence>
<evidence type="ECO:0000313" key="9">
    <source>
        <dbReference type="Proteomes" id="UP000722957"/>
    </source>
</evidence>
<gene>
    <name evidence="6" type="ORF">EAY07_05300</name>
    <name evidence="7" type="ORF">EAY46_05325</name>
    <name evidence="8" type="ORF">ERJ77_04375</name>
</gene>
<dbReference type="Proteomes" id="UP000786185">
    <property type="component" value="Unassembled WGS sequence"/>
</dbReference>
<dbReference type="SUPFAM" id="SSF82657">
    <property type="entry name" value="BolA-like"/>
    <property type="match status" value="1"/>
</dbReference>
<dbReference type="PANTHER" id="PTHR46229">
    <property type="entry name" value="BOLA TRANSCRIPTION REGULATOR"/>
    <property type="match status" value="1"/>
</dbReference>
<dbReference type="FunFam" id="3.30.300.90:FF:000001">
    <property type="entry name" value="Transcriptional regulator BolA"/>
    <property type="match status" value="1"/>
</dbReference>
<protein>
    <recommendedName>
        <fullName evidence="4">DNA-binding transcriptional regulator BolA</fullName>
    </recommendedName>
</protein>
<dbReference type="GO" id="GO:0005829">
    <property type="term" value="C:cytosol"/>
    <property type="evidence" value="ECO:0007669"/>
    <property type="project" value="TreeGrafter"/>
</dbReference>
<proteinExistence type="inferred from homology"/>
<dbReference type="GO" id="GO:0006351">
    <property type="term" value="P:DNA-templated transcription"/>
    <property type="evidence" value="ECO:0007669"/>
    <property type="project" value="TreeGrafter"/>
</dbReference>
<keyword evidence="10" id="KW-1185">Reference proteome</keyword>
<evidence type="ECO:0000313" key="6">
    <source>
        <dbReference type="EMBL" id="MBF4271463.1"/>
    </source>
</evidence>
<dbReference type="Gene3D" id="3.30.300.90">
    <property type="entry name" value="BolA-like"/>
    <property type="match status" value="1"/>
</dbReference>
<dbReference type="EMBL" id="RDPI01000004">
    <property type="protein sequence ID" value="MBF4372498.1"/>
    <property type="molecule type" value="Genomic_DNA"/>
</dbReference>
<dbReference type="Proteomes" id="UP000722957">
    <property type="component" value="Unassembled WGS sequence"/>
</dbReference>
<organism evidence="8 11">
    <name type="scientific">Vibrio anguillarum</name>
    <name type="common">Listonella anguillarum</name>
    <dbReference type="NCBI Taxonomy" id="55601"/>
    <lineage>
        <taxon>Bacteria</taxon>
        <taxon>Pseudomonadati</taxon>
        <taxon>Pseudomonadota</taxon>
        <taxon>Gammaproteobacteria</taxon>
        <taxon>Vibrionales</taxon>
        <taxon>Vibrionaceae</taxon>
        <taxon>Vibrio</taxon>
    </lineage>
</organism>
<dbReference type="Pfam" id="PF01722">
    <property type="entry name" value="BolA"/>
    <property type="match status" value="1"/>
</dbReference>
<dbReference type="GO" id="GO:1990229">
    <property type="term" value="C:iron-sulfur cluster assembly complex"/>
    <property type="evidence" value="ECO:0007669"/>
    <property type="project" value="UniProtKB-ARBA"/>
</dbReference>
<sequence>MFSCSYLRKKGNGMIQPIIEQKLHQAFHPDYLKVENESYMHNVPSGSESHFKVIVVSDSFEGMRLIGRHRQVNQVLAEELANHIHALSIHTYTPQEWQAQISGVPDSPMCMGGGK</sequence>
<name>A0A241P5P3_VIBAN</name>
<dbReference type="InterPro" id="IPR036065">
    <property type="entry name" value="BolA-like_sf"/>
</dbReference>
<evidence type="ECO:0000313" key="11">
    <source>
        <dbReference type="Proteomes" id="UP000786185"/>
    </source>
</evidence>
<dbReference type="EMBL" id="RDOM01000010">
    <property type="protein sequence ID" value="MBF4271463.1"/>
    <property type="molecule type" value="Genomic_DNA"/>
</dbReference>